<dbReference type="InterPro" id="IPR045006">
    <property type="entry name" value="CHLI-like"/>
</dbReference>
<dbReference type="SUPFAM" id="SSF54211">
    <property type="entry name" value="Ribosomal protein S5 domain 2-like"/>
    <property type="match status" value="1"/>
</dbReference>
<comment type="similarity">
    <text evidence="1">Belongs to the Mg-chelatase subunits D/I family. ComM subfamily.</text>
</comment>
<dbReference type="Pfam" id="PF01078">
    <property type="entry name" value="Mg_chelatase"/>
    <property type="match status" value="1"/>
</dbReference>
<dbReference type="SMART" id="SM00382">
    <property type="entry name" value="AAA"/>
    <property type="match status" value="1"/>
</dbReference>
<dbReference type="PANTHER" id="PTHR32039">
    <property type="entry name" value="MAGNESIUM-CHELATASE SUBUNIT CHLI"/>
    <property type="match status" value="1"/>
</dbReference>
<dbReference type="Pfam" id="PF13541">
    <property type="entry name" value="ChlI"/>
    <property type="match status" value="1"/>
</dbReference>
<dbReference type="NCBIfam" id="TIGR00368">
    <property type="entry name" value="YifB family Mg chelatase-like AAA ATPase"/>
    <property type="match status" value="1"/>
</dbReference>
<dbReference type="GO" id="GO:0005524">
    <property type="term" value="F:ATP binding"/>
    <property type="evidence" value="ECO:0007669"/>
    <property type="project" value="InterPro"/>
</dbReference>
<dbReference type="SUPFAM" id="SSF52540">
    <property type="entry name" value="P-loop containing nucleoside triphosphate hydrolases"/>
    <property type="match status" value="1"/>
</dbReference>
<dbReference type="InterPro" id="IPR000523">
    <property type="entry name" value="Mg_chelatse_chII-like_cat_dom"/>
</dbReference>
<dbReference type="RefSeq" id="WP_091570810.1">
    <property type="nucleotide sequence ID" value="NZ_FMZA01000013.1"/>
</dbReference>
<dbReference type="AlphaFoldDB" id="A0A1G6NMF2"/>
<dbReference type="Gene3D" id="3.30.230.10">
    <property type="match status" value="1"/>
</dbReference>
<protein>
    <submittedName>
        <fullName evidence="3">Magnesium chelatase family protein</fullName>
    </submittedName>
</protein>
<dbReference type="Gene3D" id="3.40.50.300">
    <property type="entry name" value="P-loop containing nucleotide triphosphate hydrolases"/>
    <property type="match status" value="1"/>
</dbReference>
<dbReference type="OrthoDB" id="9813147at2"/>
<dbReference type="InterPro" id="IPR027417">
    <property type="entry name" value="P-loop_NTPase"/>
</dbReference>
<name>A0A1G6NMF2_9BACL</name>
<dbReference type="Proteomes" id="UP000199387">
    <property type="component" value="Unassembled WGS sequence"/>
</dbReference>
<feature type="domain" description="AAA+ ATPase" evidence="2">
    <location>
        <begin position="212"/>
        <end position="396"/>
    </location>
</feature>
<dbReference type="InterPro" id="IPR004482">
    <property type="entry name" value="Mg_chelat-rel"/>
</dbReference>
<organism evidence="3 4">
    <name type="scientific">Melghirimyces thermohalophilus</name>
    <dbReference type="NCBI Taxonomy" id="1236220"/>
    <lineage>
        <taxon>Bacteria</taxon>
        <taxon>Bacillati</taxon>
        <taxon>Bacillota</taxon>
        <taxon>Bacilli</taxon>
        <taxon>Bacillales</taxon>
        <taxon>Thermoactinomycetaceae</taxon>
        <taxon>Melghirimyces</taxon>
    </lineage>
</organism>
<accession>A0A1G6NMF2</accession>
<dbReference type="PANTHER" id="PTHR32039:SF7">
    <property type="entry name" value="COMPETENCE PROTEIN COMM"/>
    <property type="match status" value="1"/>
</dbReference>
<evidence type="ECO:0000313" key="4">
    <source>
        <dbReference type="Proteomes" id="UP000199387"/>
    </source>
</evidence>
<proteinExistence type="inferred from homology"/>
<dbReference type="STRING" id="1236220.SAMN04488112_11382"/>
<evidence type="ECO:0000256" key="1">
    <source>
        <dbReference type="ARBA" id="ARBA00006354"/>
    </source>
</evidence>
<sequence>MYAKMYSSSVLGIDGYVVEVEVDISNGLPTFDLVGLPDSSVREARDRVRAAVKNSGCQFPLQRITTNLAPADLKKEGSSFDLAIAAGVLAASGQVPARGWEETLFLGELALDGTLRSLNGVLPMVMAANQAGFSRVLLPVENAAEAQLVEGLDVIPVSSLQETMGYLCGEWEPQSVDIPPDQGKEEEPHPDDFADVRGQPHVKRAMEVAAAGMHNLLFIGPPGSGKTMLARRIPSILPEMTMQESLEVTKVQSIAGLLNRKGSLVTRRPFRSPHHTISQAGLVGGGSTPKPGEVSLAHRGILFLDEMPEFTKGALEVLRQPLEDREVTVARARAVLTFPAQFMLVGSMNPCPCGYFGYEEDRACTCTPQQVRRYRSKLSGPLLDRIDIHVEVPRVNYQTLTSSQREETSETIRQRVAQAHAVQSERYRDTSILHNAAMPSAYIRDHCRLNKDSRDLLKQSFDTLGLSARAHDRILKLARTIADLEGKDLIDTAHIAEAIQYRTLDRKWWE</sequence>
<dbReference type="CDD" id="cd00009">
    <property type="entry name" value="AAA"/>
    <property type="match status" value="1"/>
</dbReference>
<keyword evidence="4" id="KW-1185">Reference proteome</keyword>
<gene>
    <name evidence="3" type="ORF">SAMN04488112_11382</name>
</gene>
<evidence type="ECO:0000259" key="2">
    <source>
        <dbReference type="SMART" id="SM00382"/>
    </source>
</evidence>
<reference evidence="3 4" key="1">
    <citation type="submission" date="2016-10" db="EMBL/GenBank/DDBJ databases">
        <authorList>
            <person name="de Groot N.N."/>
        </authorList>
    </citation>
    <scope>NUCLEOTIDE SEQUENCE [LARGE SCALE GENOMIC DNA]</scope>
    <source>
        <strain evidence="3 4">DSM 45514</strain>
    </source>
</reference>
<dbReference type="Pfam" id="PF13335">
    <property type="entry name" value="Mg_chelatase_C"/>
    <property type="match status" value="1"/>
</dbReference>
<dbReference type="InterPro" id="IPR014721">
    <property type="entry name" value="Ribsml_uS5_D2-typ_fold_subgr"/>
</dbReference>
<dbReference type="InterPro" id="IPR020568">
    <property type="entry name" value="Ribosomal_Su5_D2-typ_SF"/>
</dbReference>
<dbReference type="EMBL" id="FMZA01000013">
    <property type="protein sequence ID" value="SDC68908.1"/>
    <property type="molecule type" value="Genomic_DNA"/>
</dbReference>
<dbReference type="InterPro" id="IPR025158">
    <property type="entry name" value="Mg_chelat-rel_C"/>
</dbReference>
<dbReference type="InterPro" id="IPR003593">
    <property type="entry name" value="AAA+_ATPase"/>
</dbReference>
<evidence type="ECO:0000313" key="3">
    <source>
        <dbReference type="EMBL" id="SDC68908.1"/>
    </source>
</evidence>